<feature type="compositionally biased region" description="Basic and acidic residues" evidence="1">
    <location>
        <begin position="39"/>
        <end position="73"/>
    </location>
</feature>
<organism evidence="3 4">
    <name type="scientific">Methylacidimicrobium cyclopophantes</name>
    <dbReference type="NCBI Taxonomy" id="1041766"/>
    <lineage>
        <taxon>Bacteria</taxon>
        <taxon>Pseudomonadati</taxon>
        <taxon>Verrucomicrobiota</taxon>
        <taxon>Methylacidimicrobium</taxon>
    </lineage>
</organism>
<dbReference type="PROSITE" id="PS51257">
    <property type="entry name" value="PROKAR_LIPOPROTEIN"/>
    <property type="match status" value="1"/>
</dbReference>
<dbReference type="EMBL" id="CABFUZ020000106">
    <property type="protein sequence ID" value="VVM06134.1"/>
    <property type="molecule type" value="Genomic_DNA"/>
</dbReference>
<proteinExistence type="predicted"/>
<feature type="signal peptide" evidence="2">
    <location>
        <begin position="1"/>
        <end position="28"/>
    </location>
</feature>
<evidence type="ECO:0000313" key="4">
    <source>
        <dbReference type="Proteomes" id="UP000381693"/>
    </source>
</evidence>
<reference evidence="3" key="1">
    <citation type="submission" date="2019-09" db="EMBL/GenBank/DDBJ databases">
        <authorList>
            <person name="Cremers G."/>
        </authorList>
    </citation>
    <scope>NUCLEOTIDE SEQUENCE [LARGE SCALE GENOMIC DNA]</scope>
    <source>
        <strain evidence="3">3B</strain>
    </source>
</reference>
<comment type="caution">
    <text evidence="3">The sequence shown here is derived from an EMBL/GenBank/DDBJ whole genome shotgun (WGS) entry which is preliminary data.</text>
</comment>
<sequence>MKTKVWSRFVICSALFGLGCGVSGRTFAQGQPSAPGMEQKAEEQAKNEEKKVEKEEKKEEKKAENETKKEEKKSKKHLHHKGKKEKSGLKKMEKDLGM</sequence>
<evidence type="ECO:0000313" key="3">
    <source>
        <dbReference type="EMBL" id="VVM06134.1"/>
    </source>
</evidence>
<evidence type="ECO:0008006" key="5">
    <source>
        <dbReference type="Google" id="ProtNLM"/>
    </source>
</evidence>
<dbReference type="Proteomes" id="UP000381693">
    <property type="component" value="Unassembled WGS sequence"/>
</dbReference>
<name>A0A5E6MKX6_9BACT</name>
<gene>
    <name evidence="3" type="ORF">MAMC_00956</name>
</gene>
<protein>
    <recommendedName>
        <fullName evidence="5">Lipoprotein</fullName>
    </recommendedName>
</protein>
<dbReference type="AlphaFoldDB" id="A0A5E6MKX6"/>
<feature type="region of interest" description="Disordered" evidence="1">
    <location>
        <begin position="24"/>
        <end position="98"/>
    </location>
</feature>
<evidence type="ECO:0000256" key="2">
    <source>
        <dbReference type="SAM" id="SignalP"/>
    </source>
</evidence>
<feature type="compositionally biased region" description="Basic and acidic residues" evidence="1">
    <location>
        <begin position="85"/>
        <end position="98"/>
    </location>
</feature>
<keyword evidence="2" id="KW-0732">Signal</keyword>
<keyword evidence="4" id="KW-1185">Reference proteome</keyword>
<feature type="compositionally biased region" description="Basic residues" evidence="1">
    <location>
        <begin position="74"/>
        <end position="84"/>
    </location>
</feature>
<accession>A0A5E6MKX6</accession>
<feature type="chain" id="PRO_5022659373" description="Lipoprotein" evidence="2">
    <location>
        <begin position="29"/>
        <end position="98"/>
    </location>
</feature>
<evidence type="ECO:0000256" key="1">
    <source>
        <dbReference type="SAM" id="MobiDB-lite"/>
    </source>
</evidence>